<dbReference type="EMBL" id="FZOJ01000021">
    <property type="protein sequence ID" value="SNS80067.1"/>
    <property type="molecule type" value="Genomic_DNA"/>
</dbReference>
<accession>A0A239HFC6</accession>
<dbReference type="Proteomes" id="UP000198304">
    <property type="component" value="Unassembled WGS sequence"/>
</dbReference>
<sequence>MKKIFILAVTLFSVLLFNITVSADEIIPKTNISNANIFPYEGRDDTEYFIIYNDSSKEIIDEDYIGLFINGSIIKNANIIIEDNKCLLPIKLISENLDATVSWDAQTNKVMVHDGEKTIELFVDRVTAKINNSEIVLDTAPTVINARTYLSLSSITEILGVHVEYFDGKDDTKTHIVKRMPHVMISRYTNGVNELSEVEAIELLKEQLIIAFNLKFGEFIPLFQLEDSGNYDEKESLRYIISNLKVSSENDRYYVIPVVFDFWIDKYTGDVYVFYNGINMVIKSFNLYDENALSFAG</sequence>
<evidence type="ECO:0000313" key="3">
    <source>
        <dbReference type="EMBL" id="SNS80067.1"/>
    </source>
</evidence>
<dbReference type="InterPro" id="IPR036582">
    <property type="entry name" value="Mao_N_sf"/>
</dbReference>
<dbReference type="SUPFAM" id="SSF55383">
    <property type="entry name" value="Copper amine oxidase, domain N"/>
    <property type="match status" value="1"/>
</dbReference>
<evidence type="ECO:0000256" key="1">
    <source>
        <dbReference type="SAM" id="SignalP"/>
    </source>
</evidence>
<gene>
    <name evidence="3" type="ORF">SAMN05446037_102171</name>
</gene>
<feature type="signal peptide" evidence="1">
    <location>
        <begin position="1"/>
        <end position="23"/>
    </location>
</feature>
<evidence type="ECO:0000259" key="2">
    <source>
        <dbReference type="Pfam" id="PF07833"/>
    </source>
</evidence>
<dbReference type="Pfam" id="PF07833">
    <property type="entry name" value="Cu_amine_oxidN1"/>
    <property type="match status" value="1"/>
</dbReference>
<dbReference type="OrthoDB" id="1752421at2"/>
<dbReference type="AlphaFoldDB" id="A0A239HFC6"/>
<keyword evidence="4" id="KW-1185">Reference proteome</keyword>
<proteinExistence type="predicted"/>
<reference evidence="3 4" key="1">
    <citation type="submission" date="2017-06" db="EMBL/GenBank/DDBJ databases">
        <authorList>
            <person name="Kim H.J."/>
            <person name="Triplett B.A."/>
        </authorList>
    </citation>
    <scope>NUCLEOTIDE SEQUENCE [LARGE SCALE GENOMIC DNA]</scope>
    <source>
        <strain evidence="3 4">SCA</strain>
    </source>
</reference>
<evidence type="ECO:0000313" key="4">
    <source>
        <dbReference type="Proteomes" id="UP000198304"/>
    </source>
</evidence>
<protein>
    <submittedName>
        <fullName evidence="3">Copper amine oxidase N-terminal domain-containing protein</fullName>
    </submittedName>
</protein>
<organism evidence="3 4">
    <name type="scientific">Anaerovirgula multivorans</name>
    <dbReference type="NCBI Taxonomy" id="312168"/>
    <lineage>
        <taxon>Bacteria</taxon>
        <taxon>Bacillati</taxon>
        <taxon>Bacillota</taxon>
        <taxon>Clostridia</taxon>
        <taxon>Peptostreptococcales</taxon>
        <taxon>Natronincolaceae</taxon>
        <taxon>Anaerovirgula</taxon>
    </lineage>
</organism>
<name>A0A239HFC6_9FIRM</name>
<feature type="chain" id="PRO_5012669833" evidence="1">
    <location>
        <begin position="24"/>
        <end position="297"/>
    </location>
</feature>
<feature type="domain" description="Copper amine oxidase-like N-terminal" evidence="2">
    <location>
        <begin position="69"/>
        <end position="167"/>
    </location>
</feature>
<dbReference type="Gene3D" id="3.30.457.10">
    <property type="entry name" value="Copper amine oxidase-like, N-terminal domain"/>
    <property type="match status" value="1"/>
</dbReference>
<keyword evidence="1" id="KW-0732">Signal</keyword>
<dbReference type="RefSeq" id="WP_089284193.1">
    <property type="nucleotide sequence ID" value="NZ_FZOJ01000021.1"/>
</dbReference>
<dbReference type="InterPro" id="IPR012854">
    <property type="entry name" value="Cu_amine_oxidase-like_N"/>
</dbReference>